<dbReference type="GO" id="GO:0046872">
    <property type="term" value="F:metal ion binding"/>
    <property type="evidence" value="ECO:0007669"/>
    <property type="project" value="UniProtKB-KW"/>
</dbReference>
<accession>A0A0S7XME3</accession>
<dbReference type="Pfam" id="PF00884">
    <property type="entry name" value="Sulfatase"/>
    <property type="match status" value="1"/>
</dbReference>
<dbReference type="GO" id="GO:0004065">
    <property type="term" value="F:arylsulfatase activity"/>
    <property type="evidence" value="ECO:0007669"/>
    <property type="project" value="TreeGrafter"/>
</dbReference>
<dbReference type="PROSITE" id="PS00523">
    <property type="entry name" value="SULFATASE_1"/>
    <property type="match status" value="1"/>
</dbReference>
<dbReference type="InterPro" id="IPR050738">
    <property type="entry name" value="Sulfatase"/>
</dbReference>
<evidence type="ECO:0000256" key="2">
    <source>
        <dbReference type="ARBA" id="ARBA00022723"/>
    </source>
</evidence>
<sequence>MICTDQQRWDTLRCYGFDRRAPASDRLAREGARFERAFTTIAICSPARASLLTGTYPHNHGMLNNTHERDAVLLDLPDGMQTVSQVLADSGYVCGYVGKWHVGRQKTPLDFGFTDVLVGHRPPGAGPPPTVQARSHPEYLAEERIDAPSGEPEQIVWMLRHNGYFAASGRATGPPEATRAAYLAAEGKRLLRAYASQSSPFFMRIDFPEPHWPCVVPEPYASMYPARDIPPWPNFGDDFTGKPAAYRQRQRQWAAHRLEWRQWADYVSKYLGLTALLEDLIADILALLDELGIADRTLVIHTSDHGDMAGSHGLFNKGPMMVEEIYHIPLLLRWPGRVPAGLAVEELVLNMDLMPTLLEAAGLPAPSGLDARSLMPLLDGDDAQWPNHVFWEYHGEELGLYSQRGIRTARHKYVYNANDIDELYDLEADPAELHNRIDDPACQVLLDDLRERMLDEMRRTDDMIARWTPAQIDRRLRADRPPDTID</sequence>
<organism evidence="6 7">
    <name type="scientific">candidate division KD3-62 bacterium DG_56</name>
    <dbReference type="NCBI Taxonomy" id="1704032"/>
    <lineage>
        <taxon>Bacteria</taxon>
        <taxon>candidate division KD3-62</taxon>
    </lineage>
</organism>
<dbReference type="PATRIC" id="fig|1704032.3.peg.619"/>
<dbReference type="InterPro" id="IPR000917">
    <property type="entry name" value="Sulfatase_N"/>
</dbReference>
<dbReference type="EMBL" id="LIZY01000085">
    <property type="protein sequence ID" value="KPJ63419.1"/>
    <property type="molecule type" value="Genomic_DNA"/>
</dbReference>
<dbReference type="InterPro" id="IPR024607">
    <property type="entry name" value="Sulfatase_CS"/>
</dbReference>
<dbReference type="InterPro" id="IPR017850">
    <property type="entry name" value="Alkaline_phosphatase_core_sf"/>
</dbReference>
<dbReference type="AlphaFoldDB" id="A0A0S7XME3"/>
<dbReference type="PANTHER" id="PTHR42693">
    <property type="entry name" value="ARYLSULFATASE FAMILY MEMBER"/>
    <property type="match status" value="1"/>
</dbReference>
<feature type="domain" description="Sulfatase N-terminal" evidence="5">
    <location>
        <begin position="2"/>
        <end position="362"/>
    </location>
</feature>
<protein>
    <recommendedName>
        <fullName evidence="5">Sulfatase N-terminal domain-containing protein</fullName>
    </recommendedName>
</protein>
<keyword evidence="2" id="KW-0479">Metal-binding</keyword>
<evidence type="ECO:0000256" key="1">
    <source>
        <dbReference type="ARBA" id="ARBA00008779"/>
    </source>
</evidence>
<comment type="caution">
    <text evidence="6">The sequence shown here is derived from an EMBL/GenBank/DDBJ whole genome shotgun (WGS) entry which is preliminary data.</text>
</comment>
<evidence type="ECO:0000313" key="6">
    <source>
        <dbReference type="EMBL" id="KPJ63419.1"/>
    </source>
</evidence>
<comment type="similarity">
    <text evidence="1">Belongs to the sulfatase family.</text>
</comment>
<evidence type="ECO:0000256" key="4">
    <source>
        <dbReference type="ARBA" id="ARBA00022837"/>
    </source>
</evidence>
<proteinExistence type="inferred from homology"/>
<evidence type="ECO:0000259" key="5">
    <source>
        <dbReference type="Pfam" id="PF00884"/>
    </source>
</evidence>
<dbReference type="Proteomes" id="UP000052020">
    <property type="component" value="Unassembled WGS sequence"/>
</dbReference>
<dbReference type="Gene3D" id="3.40.720.10">
    <property type="entry name" value="Alkaline Phosphatase, subunit A"/>
    <property type="match status" value="1"/>
</dbReference>
<evidence type="ECO:0000256" key="3">
    <source>
        <dbReference type="ARBA" id="ARBA00022801"/>
    </source>
</evidence>
<keyword evidence="3" id="KW-0378">Hydrolase</keyword>
<keyword evidence="4" id="KW-0106">Calcium</keyword>
<dbReference type="CDD" id="cd16033">
    <property type="entry name" value="sulfatase_like"/>
    <property type="match status" value="1"/>
</dbReference>
<name>A0A0S7XME3_9BACT</name>
<dbReference type="SUPFAM" id="SSF53649">
    <property type="entry name" value="Alkaline phosphatase-like"/>
    <property type="match status" value="1"/>
</dbReference>
<evidence type="ECO:0000313" key="7">
    <source>
        <dbReference type="Proteomes" id="UP000052020"/>
    </source>
</evidence>
<dbReference type="PANTHER" id="PTHR42693:SF53">
    <property type="entry name" value="ENDO-4-O-SULFATASE"/>
    <property type="match status" value="1"/>
</dbReference>
<gene>
    <name evidence="6" type="ORF">AMK68_03930</name>
</gene>
<reference evidence="6 7" key="1">
    <citation type="journal article" date="2015" name="Microbiome">
        <title>Genomic resolution of linkages in carbon, nitrogen, and sulfur cycling among widespread estuary sediment bacteria.</title>
        <authorList>
            <person name="Baker B.J."/>
            <person name="Lazar C.S."/>
            <person name="Teske A.P."/>
            <person name="Dick G.J."/>
        </authorList>
    </citation>
    <scope>NUCLEOTIDE SEQUENCE [LARGE SCALE GENOMIC DNA]</scope>
    <source>
        <strain evidence="6">DG_56</strain>
    </source>
</reference>